<dbReference type="InterPro" id="IPR025157">
    <property type="entry name" value="Hemagglutinin_rpt"/>
</dbReference>
<dbReference type="AlphaFoldDB" id="A0A9X1MZ58"/>
<evidence type="ECO:0000259" key="7">
    <source>
        <dbReference type="Pfam" id="PF14436"/>
    </source>
</evidence>
<keyword evidence="3" id="KW-1266">Target cell cytoplasm</keyword>
<sequence>AAGITAEDSVALVAGRDVNLTTAESREYQETYGKRKKEINESVRQQGTEIVAGKQVQVIAGQDIHAQAASVTAKEDIYARAGRDINITTATESDYRFFEETKKKSGFMSKTVTHKVEQDYATSEKGSLFSGDNVTLLAGNDLNISGSSVIGDGDLKLTAGNNINILAAVEEQSTYQLNEKKKSGVFSGGGLGFTIGTTHSRHQIDDASTTQSQSASMIGSTGGSVSVVAGGQAHIGGSDVIASKDINIIADNVLIDPGHDLRQRDERYEQKTQGLNLALSGVVGGAINSGFTAAQQARDESDDRLAALNGVKSALYGVQAVQGAVLDSVKDVKDKSDNLIGISASVGSQKSSSQQHLDQNTIKGSALNAGNNLSIIAYGNGDSVASGNIAIGGSQLKAGGNTTLSAEQDVLLLGAANTQETTGKNSSSGGAIGVSAGMGTEGNMGVSIFANANKSRGHDKGNGTQWAETTIDTGNQLTINSQRDTTLMGALVSGEQVTLNVGRDLHLQSQQDSDNYDAKQQSVSGGMSIPISGSNAGGNFSYSRDRMHSTYDSVQEQTGIYAGSGGFDIRVGEHTQLDGAVISSTAGADKNRLDTGTLGFSNIENKAEFKTEHQGVSISAGGDGGGKFIGNVAGGMIAVGGNDGSASGITRAAISEGEIIIRDKANQQQDIADLSRDVEHANGSISPIFDKEKEQNRLKEIQLIGEIGGQMIDIVATQGAIYGEKAKKDPAASAQAEADLVAEGLAATLTQKAIEDRAYENGLRTFGTGGDVQRATQAVVAALQGLAGGDMSQALAGASAPYVANVIKDLTKGHDEANIMAHAVLGAVVAHVNGNSALAGAAGAATGEYIAKQLYPDTDRGMLTEEQRQTISLLSTLAAGLAGGITGDSTANAFAGAQAGKNAAVNNYLSKGEPQLLADMMKSCLSGGGSQASCQQQVQKEAIRRSNANLEEQGEAMASNDTAKAQALLDGRASTEEYTYLRMVGLDPDFVNSLDGTSAVAAEWIGTCMGMSWGECANAKGYEKIGYGLDFLALGGAGKIAVKPGEATTQAGTSSTKGTTEPSYNWKAGEGEFSIKANGKVTDVESHISKYDANSFLYDKPLPKIDYVDILSSETKMHTLYGDKPGSGGHLFPGQPGKTFFPNNWPPERVVSNVGDIVTSPSTQWFAQSGAGGIYTNAGKAARWVAWEVRDGVRVRVVYEPANGKIVTAFPDDKPIPPALKPIK</sequence>
<dbReference type="GO" id="GO:0004519">
    <property type="term" value="F:endonuclease activity"/>
    <property type="evidence" value="ECO:0007669"/>
    <property type="project" value="InterPro"/>
</dbReference>
<dbReference type="GO" id="GO:0090729">
    <property type="term" value="F:toxin activity"/>
    <property type="evidence" value="ECO:0007669"/>
    <property type="project" value="UniProtKB-KW"/>
</dbReference>
<evidence type="ECO:0000256" key="4">
    <source>
        <dbReference type="ARBA" id="ARBA00023026"/>
    </source>
</evidence>
<evidence type="ECO:0000256" key="3">
    <source>
        <dbReference type="ARBA" id="ARBA00022913"/>
    </source>
</evidence>
<dbReference type="Pfam" id="PF13332">
    <property type="entry name" value="Fil_haemagg_2"/>
    <property type="match status" value="3"/>
</dbReference>
<dbReference type="EMBL" id="JAJNAG010000021">
    <property type="protein sequence ID" value="MCD1126387.1"/>
    <property type="molecule type" value="Genomic_DNA"/>
</dbReference>
<name>A0A9X1MZ58_9GAMM</name>
<dbReference type="Proteomes" id="UP001139171">
    <property type="component" value="Unassembled WGS sequence"/>
</dbReference>
<protein>
    <submittedName>
        <fullName evidence="8">Hemagglutinin repeat-containing protein</fullName>
    </submittedName>
</protein>
<evidence type="ECO:0000256" key="1">
    <source>
        <dbReference type="ARBA" id="ARBA00004219"/>
    </source>
</evidence>
<dbReference type="Pfam" id="PF04829">
    <property type="entry name" value="PT-VENN"/>
    <property type="match status" value="1"/>
</dbReference>
<dbReference type="RefSeq" id="WP_230609584.1">
    <property type="nucleotide sequence ID" value="NZ_JAJNAG010000021.1"/>
</dbReference>
<keyword evidence="4" id="KW-0843">Virulence</keyword>
<keyword evidence="9" id="KW-1185">Reference proteome</keyword>
<feature type="non-terminal residue" evidence="8">
    <location>
        <position position="1"/>
    </location>
</feature>
<feature type="domain" description="VENN motif-containing" evidence="6">
    <location>
        <begin position="862"/>
        <end position="911"/>
    </location>
</feature>
<reference evidence="8" key="1">
    <citation type="submission" date="2021-11" db="EMBL/GenBank/DDBJ databases">
        <title>Jinshanibacter sp. isolated from one year old Eriocheir sinensis.</title>
        <authorList>
            <person name="Li J.-Y."/>
            <person name="He W."/>
            <person name="Gao T.-H."/>
        </authorList>
    </citation>
    <scope>NUCLEOTIDE SEQUENCE</scope>
    <source>
        <strain evidence="8">LJY008</strain>
    </source>
</reference>
<keyword evidence="2" id="KW-0800">Toxin</keyword>
<evidence type="ECO:0000259" key="6">
    <source>
        <dbReference type="Pfam" id="PF04829"/>
    </source>
</evidence>
<evidence type="ECO:0000256" key="2">
    <source>
        <dbReference type="ARBA" id="ARBA00022656"/>
    </source>
</evidence>
<comment type="caution">
    <text evidence="8">The sequence shown here is derived from an EMBL/GenBank/DDBJ whole genome shotgun (WGS) entry which is preliminary data.</text>
</comment>
<gene>
    <name evidence="8" type="ORF">LPW36_10330</name>
</gene>
<feature type="region of interest" description="Disordered" evidence="5">
    <location>
        <begin position="509"/>
        <end position="530"/>
    </location>
</feature>
<dbReference type="Pfam" id="PF14436">
    <property type="entry name" value="EndoU_bacteria"/>
    <property type="match status" value="1"/>
</dbReference>
<organism evidence="8 9">
    <name type="scientific">Limnobaculum eriocheiris</name>
    <dbReference type="NCBI Taxonomy" id="2897391"/>
    <lineage>
        <taxon>Bacteria</taxon>
        <taxon>Pseudomonadati</taxon>
        <taxon>Pseudomonadota</taxon>
        <taxon>Gammaproteobacteria</taxon>
        <taxon>Enterobacterales</taxon>
        <taxon>Budviciaceae</taxon>
        <taxon>Limnobaculum</taxon>
    </lineage>
</organism>
<dbReference type="InterPro" id="IPR029501">
    <property type="entry name" value="EndoU_bac"/>
</dbReference>
<evidence type="ECO:0000313" key="9">
    <source>
        <dbReference type="Proteomes" id="UP001139171"/>
    </source>
</evidence>
<dbReference type="InterPro" id="IPR006914">
    <property type="entry name" value="VENN_dom"/>
</dbReference>
<evidence type="ECO:0000256" key="5">
    <source>
        <dbReference type="SAM" id="MobiDB-lite"/>
    </source>
</evidence>
<evidence type="ECO:0000313" key="8">
    <source>
        <dbReference type="EMBL" id="MCD1126387.1"/>
    </source>
</evidence>
<proteinExistence type="predicted"/>
<comment type="subcellular location">
    <subcellularLocation>
        <location evidence="1">Target cell</location>
        <location evidence="1">Target cell cytoplasm</location>
    </subcellularLocation>
</comment>
<accession>A0A9X1MZ58</accession>
<feature type="domain" description="Bacterial EndoU nuclease" evidence="7">
    <location>
        <begin position="1131"/>
        <end position="1212"/>
    </location>
</feature>